<comment type="caution">
    <text evidence="1">The sequence shown here is derived from an EMBL/GenBank/DDBJ whole genome shotgun (WGS) entry which is preliminary data.</text>
</comment>
<name>A0ACC0UQK4_9AGAM</name>
<evidence type="ECO:0000313" key="1">
    <source>
        <dbReference type="EMBL" id="KAI9513359.1"/>
    </source>
</evidence>
<accession>A0ACC0UQK4</accession>
<keyword evidence="2" id="KW-1185">Reference proteome</keyword>
<dbReference type="EMBL" id="JAGFNK010000002">
    <property type="protein sequence ID" value="KAI9513359.1"/>
    <property type="molecule type" value="Genomic_DNA"/>
</dbReference>
<proteinExistence type="predicted"/>
<reference evidence="1" key="1">
    <citation type="submission" date="2021-03" db="EMBL/GenBank/DDBJ databases">
        <title>Evolutionary priming and transition to the ectomycorrhizal habit in an iconic lineage of mushroom-forming fungi: is preadaptation a requirement?</title>
        <authorList>
            <consortium name="DOE Joint Genome Institute"/>
            <person name="Looney B.P."/>
            <person name="Miyauchi S."/>
            <person name="Morin E."/>
            <person name="Drula E."/>
            <person name="Courty P.E."/>
            <person name="Chicoki N."/>
            <person name="Fauchery L."/>
            <person name="Kohler A."/>
            <person name="Kuo A."/>
            <person name="LaButti K."/>
            <person name="Pangilinan J."/>
            <person name="Lipzen A."/>
            <person name="Riley R."/>
            <person name="Andreopoulos W."/>
            <person name="He G."/>
            <person name="Johnson J."/>
            <person name="Barry K.W."/>
            <person name="Grigoriev I.V."/>
            <person name="Nagy L."/>
            <person name="Hibbett D."/>
            <person name="Henrissat B."/>
            <person name="Matheny P.B."/>
            <person name="Labbe J."/>
            <person name="Martin A.F."/>
        </authorList>
    </citation>
    <scope>NUCLEOTIDE SEQUENCE</scope>
    <source>
        <strain evidence="1">BPL698</strain>
    </source>
</reference>
<dbReference type="Proteomes" id="UP001207468">
    <property type="component" value="Unassembled WGS sequence"/>
</dbReference>
<sequence>MDDPLSSIHESIQDSLDIIVSARSSTTARSRALENLQHLIVQIFGTPGGSPALPEFLSLQNTFECNVASRILSWISVASLRLDVLLQRGISDINLLGQNQAQCSVLNSQLTQALSVIQGVALTHHPTKAFLGRKYSLEVLLDLFIISRQLASPSLGSKQPTPSDDALTCTEEAVSPSALPNAVLDTLLCILVDSSRSLRVFEDCDGVQTIVKLLKRARTPRDVRMKCLEFLYFYLMDEPPSRSDLSASNIEPVHLPPVSLSPSPFGSLAESRYFPQSSRNASSSSDDSLTFSGGSSRSSSSSMLSSTSLTSSSTPAHIKPSSTRPKTPPSPTKPSTHLSAKPRALLMLQREVDFMPVTPKNSHGSRLNDAPRPSSAPNSPFKNFRAIPDFDDVETRHSSDAASFGVERHHATHRLEDRDAIKTTEQKKESLGFMLGNVDALVEGVKRAGVWGLA</sequence>
<evidence type="ECO:0000313" key="2">
    <source>
        <dbReference type="Proteomes" id="UP001207468"/>
    </source>
</evidence>
<gene>
    <name evidence="1" type="ORF">F5148DRAFT_295978</name>
</gene>
<protein>
    <submittedName>
        <fullName evidence="1">CDC14-domain-containing protein</fullName>
    </submittedName>
</protein>
<organism evidence="1 2">
    <name type="scientific">Russula earlei</name>
    <dbReference type="NCBI Taxonomy" id="71964"/>
    <lineage>
        <taxon>Eukaryota</taxon>
        <taxon>Fungi</taxon>
        <taxon>Dikarya</taxon>
        <taxon>Basidiomycota</taxon>
        <taxon>Agaricomycotina</taxon>
        <taxon>Agaricomycetes</taxon>
        <taxon>Russulales</taxon>
        <taxon>Russulaceae</taxon>
        <taxon>Russula</taxon>
    </lineage>
</organism>